<dbReference type="PANTHER" id="PTHR43591:SF10">
    <property type="entry name" value="ABC TRANSMEMBRANE TYPE-1 DOMAIN-CONTAINING PROTEIN-RELATED"/>
    <property type="match status" value="1"/>
</dbReference>
<dbReference type="CDD" id="cd02440">
    <property type="entry name" value="AdoMet_MTases"/>
    <property type="match status" value="1"/>
</dbReference>
<dbReference type="EMBL" id="JAFFHC010000004">
    <property type="protein sequence ID" value="KAK4677525.1"/>
    <property type="molecule type" value="Genomic_DNA"/>
</dbReference>
<dbReference type="GeneID" id="87967620"/>
<dbReference type="SUPFAM" id="SSF53335">
    <property type="entry name" value="S-adenosyl-L-methionine-dependent methyltransferases"/>
    <property type="match status" value="1"/>
</dbReference>
<proteinExistence type="inferred from homology"/>
<protein>
    <recommendedName>
        <fullName evidence="5">S-adenosyl-L-methionine-dependent methyltransferase</fullName>
    </recommendedName>
</protein>
<feature type="region of interest" description="Disordered" evidence="2">
    <location>
        <begin position="147"/>
        <end position="181"/>
    </location>
</feature>
<keyword evidence="4" id="KW-1185">Reference proteome</keyword>
<dbReference type="Pfam" id="PF13489">
    <property type="entry name" value="Methyltransf_23"/>
    <property type="match status" value="1"/>
</dbReference>
<evidence type="ECO:0000313" key="3">
    <source>
        <dbReference type="EMBL" id="KAK4677525.1"/>
    </source>
</evidence>
<comment type="similarity">
    <text evidence="1">Belongs to the methyltransferase superfamily. LaeA methyltransferase family.</text>
</comment>
<name>A0ABR0IAU0_9PEZI</name>
<feature type="region of interest" description="Disordered" evidence="2">
    <location>
        <begin position="194"/>
        <end position="220"/>
    </location>
</feature>
<feature type="compositionally biased region" description="Pro residues" evidence="2">
    <location>
        <begin position="201"/>
        <end position="210"/>
    </location>
</feature>
<dbReference type="Proteomes" id="UP001323617">
    <property type="component" value="Unassembled WGS sequence"/>
</dbReference>
<gene>
    <name evidence="3" type="ORF">QC764_404590</name>
</gene>
<dbReference type="PANTHER" id="PTHR43591">
    <property type="entry name" value="METHYLTRANSFERASE"/>
    <property type="match status" value="1"/>
</dbReference>
<evidence type="ECO:0000313" key="4">
    <source>
        <dbReference type="Proteomes" id="UP001323617"/>
    </source>
</evidence>
<comment type="caution">
    <text evidence="3">The sequence shown here is derived from an EMBL/GenBank/DDBJ whole genome shotgun (WGS) entry which is preliminary data.</text>
</comment>
<evidence type="ECO:0000256" key="2">
    <source>
        <dbReference type="SAM" id="MobiDB-lite"/>
    </source>
</evidence>
<evidence type="ECO:0008006" key="5">
    <source>
        <dbReference type="Google" id="ProtNLM"/>
    </source>
</evidence>
<organism evidence="3 4">
    <name type="scientific">Podospora pseudoanserina</name>
    <dbReference type="NCBI Taxonomy" id="2609844"/>
    <lineage>
        <taxon>Eukaryota</taxon>
        <taxon>Fungi</taxon>
        <taxon>Dikarya</taxon>
        <taxon>Ascomycota</taxon>
        <taxon>Pezizomycotina</taxon>
        <taxon>Sordariomycetes</taxon>
        <taxon>Sordariomycetidae</taxon>
        <taxon>Sordariales</taxon>
        <taxon>Podosporaceae</taxon>
        <taxon>Podospora</taxon>
    </lineage>
</organism>
<reference evidence="3 4" key="1">
    <citation type="journal article" date="2023" name="bioRxiv">
        <title>High-quality genome assemblies of four members of thePodospora anserinaspecies complex.</title>
        <authorList>
            <person name="Ament-Velasquez S.L."/>
            <person name="Vogan A.A."/>
            <person name="Wallerman O."/>
            <person name="Hartmann F."/>
            <person name="Gautier V."/>
            <person name="Silar P."/>
            <person name="Giraud T."/>
            <person name="Johannesson H."/>
        </authorList>
    </citation>
    <scope>NUCLEOTIDE SEQUENCE [LARGE SCALE GENOMIC DNA]</scope>
    <source>
        <strain evidence="3 4">CBS 124.78</strain>
    </source>
</reference>
<feature type="compositionally biased region" description="Polar residues" evidence="2">
    <location>
        <begin position="169"/>
        <end position="181"/>
    </location>
</feature>
<dbReference type="RefSeq" id="XP_062800995.1">
    <property type="nucleotide sequence ID" value="XM_062946755.1"/>
</dbReference>
<dbReference type="InterPro" id="IPR029063">
    <property type="entry name" value="SAM-dependent_MTases_sf"/>
</dbReference>
<accession>A0ABR0IAU0</accession>
<evidence type="ECO:0000256" key="1">
    <source>
        <dbReference type="ARBA" id="ARBA00038158"/>
    </source>
</evidence>
<dbReference type="Gene3D" id="3.40.50.150">
    <property type="entry name" value="Vaccinia Virus protein VP39"/>
    <property type="match status" value="1"/>
</dbReference>
<sequence length="563" mass="62308">MHVDQKEYLPARIPVCCTCKSRPRKHPIGQDLGNTQVVCICLSCVPNKGNLLTNRILSDSLQGLFTTSQTNSSGGHGRGLHTIGNRNGSFLPSGSCSTPTVAPKPRCWREKRPSFQSISSSTSHVTQPVVPFAFPSHSRPRRRLFRRLDRPPAHSTPTPYNHIAASRLKSPTGTSHYTNTPLCSQRIRSAITAEMGSSKPPSSPAAPSSPPAAAAEAGTHGEEAAPIIVDPEFETEVQGDGDSAIGYAESSTASLSSSILQYREIHGRTYQNFKEAEYWAPNDDKQNDGLDLHHHMMYLIHNNSLFRSPVEDPDAVLDVGTGTGIWALDCADQFPAAEVIGTDLSPIQPTWTPPNCRFELDDASLDWTFSADKFDLVHLRFLIGSIEDWPKLYRQAYRCLKPGGWLEHTDFTIRIASDDGSIPIEDPKHPYAIWNRIFAEAGEKIGRTFLVSDKGKNAEWMKEAGFPGPFNVEHYKLPLGTWPKDKKWKEVGAFNKQSCLEGLEGYVLYLAVKILGWKFEEVQVLCSKMRSALANPNYHAYYGCSTVWTQKPLDEQAVGDAEA</sequence>